<dbReference type="Proteomes" id="UP000078559">
    <property type="component" value="Chromosome 11"/>
</dbReference>
<dbReference type="PANTHER" id="PTHR33048:SF47">
    <property type="entry name" value="INTEGRAL MEMBRANE PROTEIN-RELATED"/>
    <property type="match status" value="1"/>
</dbReference>
<dbReference type="InterPro" id="IPR049326">
    <property type="entry name" value="Rhodopsin_dom_fungi"/>
</dbReference>
<evidence type="ECO:0000256" key="2">
    <source>
        <dbReference type="ARBA" id="ARBA00022692"/>
    </source>
</evidence>
<dbReference type="PANTHER" id="PTHR33048">
    <property type="entry name" value="PTH11-LIKE INTEGRAL MEMBRANE PROTEIN (AFU_ORTHOLOGUE AFUA_5G11245)"/>
    <property type="match status" value="1"/>
</dbReference>
<dbReference type="GO" id="GO:0016020">
    <property type="term" value="C:membrane"/>
    <property type="evidence" value="ECO:0007669"/>
    <property type="project" value="UniProtKB-SubCell"/>
</dbReference>
<dbReference type="OrthoDB" id="3934549at2759"/>
<keyword evidence="4 7" id="KW-0472">Membrane</keyword>
<evidence type="ECO:0000256" key="4">
    <source>
        <dbReference type="ARBA" id="ARBA00023136"/>
    </source>
</evidence>
<dbReference type="InterPro" id="IPR052337">
    <property type="entry name" value="SAT4-like"/>
</dbReference>
<evidence type="ECO:0000259" key="8">
    <source>
        <dbReference type="Pfam" id="PF20684"/>
    </source>
</evidence>
<keyword evidence="3 7" id="KW-1133">Transmembrane helix</keyword>
<evidence type="ECO:0000256" key="1">
    <source>
        <dbReference type="ARBA" id="ARBA00004141"/>
    </source>
</evidence>
<protein>
    <recommendedName>
        <fullName evidence="8">Rhodopsin domain-containing protein</fullName>
    </recommendedName>
</protein>
<comment type="subcellular location">
    <subcellularLocation>
        <location evidence="1">Membrane</location>
        <topology evidence="1">Multi-pass membrane protein</topology>
    </subcellularLocation>
</comment>
<evidence type="ECO:0000256" key="7">
    <source>
        <dbReference type="SAM" id="Phobius"/>
    </source>
</evidence>
<dbReference type="EMBL" id="CM003108">
    <property type="protein sequence ID" value="KUI73803.1"/>
    <property type="molecule type" value="Genomic_DNA"/>
</dbReference>
<feature type="transmembrane region" description="Helical" evidence="7">
    <location>
        <begin position="96"/>
        <end position="122"/>
    </location>
</feature>
<feature type="region of interest" description="Disordered" evidence="6">
    <location>
        <begin position="321"/>
        <end position="375"/>
    </location>
</feature>
<feature type="transmembrane region" description="Helical" evidence="7">
    <location>
        <begin position="57"/>
        <end position="76"/>
    </location>
</feature>
<dbReference type="AlphaFoldDB" id="A0A194WCI4"/>
<evidence type="ECO:0000256" key="6">
    <source>
        <dbReference type="SAM" id="MobiDB-lite"/>
    </source>
</evidence>
<dbReference type="Pfam" id="PF20684">
    <property type="entry name" value="Fung_rhodopsin"/>
    <property type="match status" value="1"/>
</dbReference>
<feature type="transmembrane region" description="Helical" evidence="7">
    <location>
        <begin position="179"/>
        <end position="208"/>
    </location>
</feature>
<evidence type="ECO:0000256" key="3">
    <source>
        <dbReference type="ARBA" id="ARBA00022989"/>
    </source>
</evidence>
<sequence length="375" mass="42154">MSNPTAPLIPPPTTVDNTHKVYSIAIAVGVLCGVTTVVGLARLFFRWKSRALGLDDYAFIPALLFYWGWSIMSMYVNLHAGVGKPLWEITLGEYSVWFKGVIGSMWLYPAMTFFIRVSILLFYRRIFATPGSTFGIVVYALLALQAVYLTVYSILPGFVGHPLYKLWNPLEREQHMNDYYYYYTQVALYSTSLAFDTFLLVLPIWPLWKLQMPARRRMGIAVVFMMGAAASVVAAYKLAIYVIQFYRFTDIDPRWLNYEMSRLIPPQFDSYGVTFWIPSQVEPTVALIGASLPALRAAFLTVAPRISLAWASLTSSSRRTEEYGKHLGKGGQNSSPPDSKKPSASGSSEASRILKSQAGSEGQRGPYIQLRELEH</sequence>
<keyword evidence="10" id="KW-1185">Reference proteome</keyword>
<feature type="domain" description="Rhodopsin" evidence="8">
    <location>
        <begin position="41"/>
        <end position="299"/>
    </location>
</feature>
<feature type="compositionally biased region" description="Low complexity" evidence="6">
    <location>
        <begin position="334"/>
        <end position="351"/>
    </location>
</feature>
<accession>A0A194WCI4</accession>
<gene>
    <name evidence="9" type="ORF">VM1G_09639</name>
</gene>
<proteinExistence type="inferred from homology"/>
<feature type="transmembrane region" description="Helical" evidence="7">
    <location>
        <begin position="134"/>
        <end position="159"/>
    </location>
</feature>
<feature type="transmembrane region" description="Helical" evidence="7">
    <location>
        <begin position="220"/>
        <end position="243"/>
    </location>
</feature>
<evidence type="ECO:0000256" key="5">
    <source>
        <dbReference type="ARBA" id="ARBA00038359"/>
    </source>
</evidence>
<comment type="similarity">
    <text evidence="5">Belongs to the SAT4 family.</text>
</comment>
<name>A0A194WCI4_CYTMA</name>
<reference evidence="9" key="1">
    <citation type="submission" date="2014-12" db="EMBL/GenBank/DDBJ databases">
        <title>Genome Sequence of Valsa Canker Pathogens Uncovers a Specific Adaption of Colonization on Woody Bark.</title>
        <authorList>
            <person name="Yin Z."/>
            <person name="Liu H."/>
            <person name="Gao X."/>
            <person name="Li Z."/>
            <person name="Song N."/>
            <person name="Ke X."/>
            <person name="Dai Q."/>
            <person name="Wu Y."/>
            <person name="Sun Y."/>
            <person name="Xu J.-R."/>
            <person name="Kang Z.K."/>
            <person name="Wang L."/>
            <person name="Huang L."/>
        </authorList>
    </citation>
    <scope>NUCLEOTIDE SEQUENCE [LARGE SCALE GENOMIC DNA]</scope>
    <source>
        <strain evidence="9">03-8</strain>
    </source>
</reference>
<evidence type="ECO:0000313" key="10">
    <source>
        <dbReference type="Proteomes" id="UP000078559"/>
    </source>
</evidence>
<organism evidence="9 10">
    <name type="scientific">Cytospora mali</name>
    <name type="common">Apple Valsa canker fungus</name>
    <name type="synonym">Valsa mali</name>
    <dbReference type="NCBI Taxonomy" id="578113"/>
    <lineage>
        <taxon>Eukaryota</taxon>
        <taxon>Fungi</taxon>
        <taxon>Dikarya</taxon>
        <taxon>Ascomycota</taxon>
        <taxon>Pezizomycotina</taxon>
        <taxon>Sordariomycetes</taxon>
        <taxon>Sordariomycetidae</taxon>
        <taxon>Diaporthales</taxon>
        <taxon>Cytosporaceae</taxon>
        <taxon>Cytospora</taxon>
    </lineage>
</organism>
<evidence type="ECO:0000313" key="9">
    <source>
        <dbReference type="EMBL" id="KUI73803.1"/>
    </source>
</evidence>
<keyword evidence="2 7" id="KW-0812">Transmembrane</keyword>
<feature type="transmembrane region" description="Helical" evidence="7">
    <location>
        <begin position="20"/>
        <end position="45"/>
    </location>
</feature>